<evidence type="ECO:0000313" key="3">
    <source>
        <dbReference type="EnsemblMetazoa" id="CapteP199537"/>
    </source>
</evidence>
<keyword evidence="1" id="KW-1133">Transmembrane helix</keyword>
<dbReference type="EMBL" id="KB299620">
    <property type="protein sequence ID" value="ELU07728.1"/>
    <property type="molecule type" value="Genomic_DNA"/>
</dbReference>
<sequence length="165" mass="18781">MPKHHAHLQSHIHKELWTTPFVSIRKDHHRRPLDCPRADKWFLVDIAGRHDRVSVDPLKVARVELASIAGHIVPGKSAADITRVHDYFSTNEFIHIIELSQLKVVSCVGLSINRLFKILMLFMILMDSIVRIRLFVLKACVAAIMFMGIAIAREAMVQVCPPDCM</sequence>
<reference evidence="3" key="3">
    <citation type="submission" date="2015-06" db="UniProtKB">
        <authorList>
            <consortium name="EnsemblMetazoa"/>
        </authorList>
    </citation>
    <scope>IDENTIFICATION</scope>
</reference>
<evidence type="ECO:0000256" key="1">
    <source>
        <dbReference type="SAM" id="Phobius"/>
    </source>
</evidence>
<dbReference type="HOGENOM" id="CLU_1612366_0_0_1"/>
<keyword evidence="4" id="KW-1185">Reference proteome</keyword>
<reference evidence="4" key="1">
    <citation type="submission" date="2012-12" db="EMBL/GenBank/DDBJ databases">
        <authorList>
            <person name="Hellsten U."/>
            <person name="Grimwood J."/>
            <person name="Chapman J.A."/>
            <person name="Shapiro H."/>
            <person name="Aerts A."/>
            <person name="Otillar R.P."/>
            <person name="Terry A.Y."/>
            <person name="Boore J.L."/>
            <person name="Simakov O."/>
            <person name="Marletaz F."/>
            <person name="Cho S.-J."/>
            <person name="Edsinger-Gonzales E."/>
            <person name="Havlak P."/>
            <person name="Kuo D.-H."/>
            <person name="Larsson T."/>
            <person name="Lv J."/>
            <person name="Arendt D."/>
            <person name="Savage R."/>
            <person name="Osoegawa K."/>
            <person name="de Jong P."/>
            <person name="Lindberg D.R."/>
            <person name="Seaver E.C."/>
            <person name="Weisblat D.A."/>
            <person name="Putnam N.H."/>
            <person name="Grigoriev I.V."/>
            <person name="Rokhsar D.S."/>
        </authorList>
    </citation>
    <scope>NUCLEOTIDE SEQUENCE</scope>
    <source>
        <strain evidence="4">I ESC-2004</strain>
    </source>
</reference>
<evidence type="ECO:0000313" key="2">
    <source>
        <dbReference type="EMBL" id="ELU07728.1"/>
    </source>
</evidence>
<dbReference type="OrthoDB" id="10053156at2759"/>
<evidence type="ECO:0000313" key="4">
    <source>
        <dbReference type="Proteomes" id="UP000014760"/>
    </source>
</evidence>
<organism evidence="2">
    <name type="scientific">Capitella teleta</name>
    <name type="common">Polychaete worm</name>
    <dbReference type="NCBI Taxonomy" id="283909"/>
    <lineage>
        <taxon>Eukaryota</taxon>
        <taxon>Metazoa</taxon>
        <taxon>Spiralia</taxon>
        <taxon>Lophotrochozoa</taxon>
        <taxon>Annelida</taxon>
        <taxon>Polychaeta</taxon>
        <taxon>Sedentaria</taxon>
        <taxon>Scolecida</taxon>
        <taxon>Capitellidae</taxon>
        <taxon>Capitella</taxon>
    </lineage>
</organism>
<protein>
    <submittedName>
        <fullName evidence="2 3">Uncharacterized protein</fullName>
    </submittedName>
</protein>
<dbReference type="Proteomes" id="UP000014760">
    <property type="component" value="Unassembled WGS sequence"/>
</dbReference>
<keyword evidence="1" id="KW-0812">Transmembrane</keyword>
<feature type="transmembrane region" description="Helical" evidence="1">
    <location>
        <begin position="132"/>
        <end position="152"/>
    </location>
</feature>
<accession>R7UNP8</accession>
<dbReference type="EnsemblMetazoa" id="CapteT199537">
    <property type="protein sequence ID" value="CapteP199537"/>
    <property type="gene ID" value="CapteG199537"/>
</dbReference>
<dbReference type="AlphaFoldDB" id="R7UNP8"/>
<gene>
    <name evidence="2" type="ORF">CAPTEDRAFT_199537</name>
</gene>
<proteinExistence type="predicted"/>
<keyword evidence="1" id="KW-0472">Membrane</keyword>
<reference evidence="2 4" key="2">
    <citation type="journal article" date="2013" name="Nature">
        <title>Insights into bilaterian evolution from three spiralian genomes.</title>
        <authorList>
            <person name="Simakov O."/>
            <person name="Marletaz F."/>
            <person name="Cho S.J."/>
            <person name="Edsinger-Gonzales E."/>
            <person name="Havlak P."/>
            <person name="Hellsten U."/>
            <person name="Kuo D.H."/>
            <person name="Larsson T."/>
            <person name="Lv J."/>
            <person name="Arendt D."/>
            <person name="Savage R."/>
            <person name="Osoegawa K."/>
            <person name="de Jong P."/>
            <person name="Grimwood J."/>
            <person name="Chapman J.A."/>
            <person name="Shapiro H."/>
            <person name="Aerts A."/>
            <person name="Otillar R.P."/>
            <person name="Terry A.Y."/>
            <person name="Boore J.L."/>
            <person name="Grigoriev I.V."/>
            <person name="Lindberg D.R."/>
            <person name="Seaver E.C."/>
            <person name="Weisblat D.A."/>
            <person name="Putnam N.H."/>
            <person name="Rokhsar D.S."/>
        </authorList>
    </citation>
    <scope>NUCLEOTIDE SEQUENCE</scope>
    <source>
        <strain evidence="2 4">I ESC-2004</strain>
    </source>
</reference>
<dbReference type="EMBL" id="AMQN01006953">
    <property type="status" value="NOT_ANNOTATED_CDS"/>
    <property type="molecule type" value="Genomic_DNA"/>
</dbReference>
<name>R7UNP8_CAPTE</name>